<dbReference type="Pfam" id="PF00440">
    <property type="entry name" value="TetR_N"/>
    <property type="match status" value="1"/>
</dbReference>
<evidence type="ECO:0000256" key="3">
    <source>
        <dbReference type="ARBA" id="ARBA00023163"/>
    </source>
</evidence>
<reference evidence="6 7" key="1">
    <citation type="submission" date="2016-04" db="EMBL/GenBank/DDBJ databases">
        <authorList>
            <person name="Evans L.H."/>
            <person name="Alamgir A."/>
            <person name="Owens N."/>
            <person name="Weber N.D."/>
            <person name="Virtaneva K."/>
            <person name="Barbian K."/>
            <person name="Babar A."/>
            <person name="Rosenke K."/>
        </authorList>
    </citation>
    <scope>NUCLEOTIDE SEQUENCE [LARGE SCALE GENOMIC DNA]</scope>
    <source>
        <strain evidence="6 7">IFM 0406</strain>
    </source>
</reference>
<evidence type="ECO:0000256" key="1">
    <source>
        <dbReference type="ARBA" id="ARBA00023015"/>
    </source>
</evidence>
<dbReference type="InterPro" id="IPR050109">
    <property type="entry name" value="HTH-type_TetR-like_transc_reg"/>
</dbReference>
<evidence type="ECO:0000256" key="2">
    <source>
        <dbReference type="ARBA" id="ARBA00023125"/>
    </source>
</evidence>
<sequence>MVVKTRREEYAALTRAAIVDSARTLFVDPGYADASIDAIAAAARVSKGAVYHHFADKRAIFEEVLRSELRSGIEQVVARTADSQRQDGFDGRAFALAGATEMLTLFGTDPVKRSLLQQGPAVLGSERIRRVDEGQVLPLIRAQLTTIAERGQLRPELPIPLTARIVYGLLLAAAGAISADPDPDAASEAATRVVDRMITGLFVRPEDR</sequence>
<accession>A0A164PKD0</accession>
<dbReference type="Gene3D" id="1.10.357.10">
    <property type="entry name" value="Tetracycline Repressor, domain 2"/>
    <property type="match status" value="1"/>
</dbReference>
<gene>
    <name evidence="6" type="ORF">AWN90_20270</name>
</gene>
<dbReference type="PROSITE" id="PS50977">
    <property type="entry name" value="HTH_TETR_2"/>
    <property type="match status" value="1"/>
</dbReference>
<dbReference type="Pfam" id="PF21351">
    <property type="entry name" value="TetR_C_41"/>
    <property type="match status" value="1"/>
</dbReference>
<evidence type="ECO:0000259" key="5">
    <source>
        <dbReference type="PROSITE" id="PS50977"/>
    </source>
</evidence>
<dbReference type="PANTHER" id="PTHR30055">
    <property type="entry name" value="HTH-TYPE TRANSCRIPTIONAL REGULATOR RUTR"/>
    <property type="match status" value="1"/>
</dbReference>
<keyword evidence="7" id="KW-1185">Reference proteome</keyword>
<evidence type="ECO:0000313" key="6">
    <source>
        <dbReference type="EMBL" id="KZM75686.1"/>
    </source>
</evidence>
<feature type="domain" description="HTH tetR-type" evidence="5">
    <location>
        <begin position="12"/>
        <end position="72"/>
    </location>
</feature>
<keyword evidence="2 4" id="KW-0238">DNA-binding</keyword>
<dbReference type="OrthoDB" id="9805134at2"/>
<keyword evidence="1" id="KW-0805">Transcription regulation</keyword>
<dbReference type="FunFam" id="1.10.10.60:FF:000141">
    <property type="entry name" value="TetR family transcriptional regulator"/>
    <property type="match status" value="1"/>
</dbReference>
<dbReference type="GO" id="GO:0003700">
    <property type="term" value="F:DNA-binding transcription factor activity"/>
    <property type="evidence" value="ECO:0007669"/>
    <property type="project" value="TreeGrafter"/>
</dbReference>
<dbReference type="STRING" id="455432.AWN90_20270"/>
<feature type="DNA-binding region" description="H-T-H motif" evidence="4">
    <location>
        <begin position="35"/>
        <end position="54"/>
    </location>
</feature>
<dbReference type="InterPro" id="IPR049484">
    <property type="entry name" value="Rv0078-like_C"/>
</dbReference>
<name>A0A164PKD0_9NOCA</name>
<comment type="caution">
    <text evidence="6">The sequence shown here is derived from an EMBL/GenBank/DDBJ whole genome shotgun (WGS) entry which is preliminary data.</text>
</comment>
<dbReference type="InterPro" id="IPR023772">
    <property type="entry name" value="DNA-bd_HTH_TetR-type_CS"/>
</dbReference>
<dbReference type="PRINTS" id="PR00455">
    <property type="entry name" value="HTHTETR"/>
</dbReference>
<dbReference type="PANTHER" id="PTHR30055:SF234">
    <property type="entry name" value="HTH-TYPE TRANSCRIPTIONAL REGULATOR BETI"/>
    <property type="match status" value="1"/>
</dbReference>
<proteinExistence type="predicted"/>
<dbReference type="SUPFAM" id="SSF46689">
    <property type="entry name" value="Homeodomain-like"/>
    <property type="match status" value="1"/>
</dbReference>
<organism evidence="6 7">
    <name type="scientific">Nocardia terpenica</name>
    <dbReference type="NCBI Taxonomy" id="455432"/>
    <lineage>
        <taxon>Bacteria</taxon>
        <taxon>Bacillati</taxon>
        <taxon>Actinomycetota</taxon>
        <taxon>Actinomycetes</taxon>
        <taxon>Mycobacteriales</taxon>
        <taxon>Nocardiaceae</taxon>
        <taxon>Nocardia</taxon>
    </lineage>
</organism>
<dbReference type="InterPro" id="IPR036271">
    <property type="entry name" value="Tet_transcr_reg_TetR-rel_C_sf"/>
</dbReference>
<dbReference type="SUPFAM" id="SSF48498">
    <property type="entry name" value="Tetracyclin repressor-like, C-terminal domain"/>
    <property type="match status" value="1"/>
</dbReference>
<dbReference type="InterPro" id="IPR009057">
    <property type="entry name" value="Homeodomain-like_sf"/>
</dbReference>
<dbReference type="AlphaFoldDB" id="A0A164PKD0"/>
<dbReference type="RefSeq" id="WP_067583519.1">
    <property type="nucleotide sequence ID" value="NZ_JABMCZ010000001.1"/>
</dbReference>
<dbReference type="InterPro" id="IPR001647">
    <property type="entry name" value="HTH_TetR"/>
</dbReference>
<dbReference type="GO" id="GO:0045892">
    <property type="term" value="P:negative regulation of DNA-templated transcription"/>
    <property type="evidence" value="ECO:0007669"/>
    <property type="project" value="UniProtKB-ARBA"/>
</dbReference>
<keyword evidence="3" id="KW-0804">Transcription</keyword>
<protein>
    <recommendedName>
        <fullName evidence="5">HTH tetR-type domain-containing protein</fullName>
    </recommendedName>
</protein>
<evidence type="ECO:0000313" key="7">
    <source>
        <dbReference type="Proteomes" id="UP000076512"/>
    </source>
</evidence>
<dbReference type="EMBL" id="LWGR01000003">
    <property type="protein sequence ID" value="KZM75686.1"/>
    <property type="molecule type" value="Genomic_DNA"/>
</dbReference>
<dbReference type="Proteomes" id="UP000076512">
    <property type="component" value="Unassembled WGS sequence"/>
</dbReference>
<dbReference type="PROSITE" id="PS01081">
    <property type="entry name" value="HTH_TETR_1"/>
    <property type="match status" value="1"/>
</dbReference>
<evidence type="ECO:0000256" key="4">
    <source>
        <dbReference type="PROSITE-ProRule" id="PRU00335"/>
    </source>
</evidence>
<dbReference type="GO" id="GO:0000976">
    <property type="term" value="F:transcription cis-regulatory region binding"/>
    <property type="evidence" value="ECO:0007669"/>
    <property type="project" value="TreeGrafter"/>
</dbReference>